<reference evidence="1" key="2">
    <citation type="submission" date="2017-11" db="EMBL/GenBank/DDBJ databases">
        <title>Coralsnake Venomics: Analyses of Venom Gland Transcriptomes and Proteomes of Six Brazilian Taxa.</title>
        <authorList>
            <person name="Aird S.D."/>
            <person name="Jorge da Silva N."/>
            <person name="Qiu L."/>
            <person name="Villar-Briones A."/>
            <person name="Aparecida-Saddi V."/>
            <person name="Campos-Telles M.P."/>
            <person name="Grau M."/>
            <person name="Mikheyev A.S."/>
        </authorList>
    </citation>
    <scope>NUCLEOTIDE SEQUENCE</scope>
    <source>
        <tissue evidence="1">Venom_gland</tissue>
    </source>
</reference>
<accession>A0A2D4JB70</accession>
<protein>
    <submittedName>
        <fullName evidence="1">Uncharacterized protein</fullName>
    </submittedName>
</protein>
<reference evidence="1" key="1">
    <citation type="submission" date="2017-07" db="EMBL/GenBank/DDBJ databases">
        <authorList>
            <person name="Mikheyev A."/>
            <person name="Grau M."/>
        </authorList>
    </citation>
    <scope>NUCLEOTIDE SEQUENCE</scope>
    <source>
        <tissue evidence="1">Venom_gland</tissue>
    </source>
</reference>
<sequence length="104" mass="12509">MEFNIIHQPEKMERIVSLITTNFTDRIFFPCIIGKHFRIDLGKTLRKEYSMQKGKRISILQISALHGENICLYTEIRVFICDYFFLFLLFKNFNSTFPCRQDKF</sequence>
<name>A0A2D4JB70_MICLE</name>
<organism evidence="1">
    <name type="scientific">Micrurus lemniscatus lemniscatus</name>
    <dbReference type="NCBI Taxonomy" id="129467"/>
    <lineage>
        <taxon>Eukaryota</taxon>
        <taxon>Metazoa</taxon>
        <taxon>Chordata</taxon>
        <taxon>Craniata</taxon>
        <taxon>Vertebrata</taxon>
        <taxon>Euteleostomi</taxon>
        <taxon>Lepidosauria</taxon>
        <taxon>Squamata</taxon>
        <taxon>Bifurcata</taxon>
        <taxon>Unidentata</taxon>
        <taxon>Episquamata</taxon>
        <taxon>Toxicofera</taxon>
        <taxon>Serpentes</taxon>
        <taxon>Colubroidea</taxon>
        <taxon>Elapidae</taxon>
        <taxon>Elapinae</taxon>
        <taxon>Micrurus</taxon>
    </lineage>
</organism>
<dbReference type="EMBL" id="IACK01166502">
    <property type="protein sequence ID" value="LAA93718.1"/>
    <property type="molecule type" value="Transcribed_RNA"/>
</dbReference>
<dbReference type="AlphaFoldDB" id="A0A2D4JB70"/>
<proteinExistence type="predicted"/>
<evidence type="ECO:0000313" key="1">
    <source>
        <dbReference type="EMBL" id="LAA93718.1"/>
    </source>
</evidence>